<feature type="domain" description="SH3" evidence="4">
    <location>
        <begin position="432"/>
        <end position="502"/>
    </location>
</feature>
<dbReference type="PANTHER" id="PTHR45834:SF3">
    <property type="entry name" value="RHO GUANINE NUCLEOTIDE EXCHANGE FACTOR 3, ISOFORM L"/>
    <property type="match status" value="1"/>
</dbReference>
<dbReference type="InterPro" id="IPR000219">
    <property type="entry name" value="DH_dom"/>
</dbReference>
<feature type="compositionally biased region" description="Polar residues" evidence="3">
    <location>
        <begin position="122"/>
        <end position="134"/>
    </location>
</feature>
<evidence type="ECO:0000256" key="1">
    <source>
        <dbReference type="ARBA" id="ARBA00022443"/>
    </source>
</evidence>
<keyword evidence="1 2" id="KW-0728">SH3 domain</keyword>
<dbReference type="Proteomes" id="UP000075885">
    <property type="component" value="Unassembled WGS sequence"/>
</dbReference>
<dbReference type="InterPro" id="IPR053086">
    <property type="entry name" value="RhoGEF_domain"/>
</dbReference>
<feature type="region of interest" description="Disordered" evidence="3">
    <location>
        <begin position="518"/>
        <end position="544"/>
    </location>
</feature>
<accession>A0A182PES8</accession>
<feature type="region of interest" description="Disordered" evidence="3">
    <location>
        <begin position="982"/>
        <end position="1045"/>
    </location>
</feature>
<dbReference type="InterPro" id="IPR011993">
    <property type="entry name" value="PH-like_dom_sf"/>
</dbReference>
<dbReference type="SMART" id="SM00326">
    <property type="entry name" value="SH3"/>
    <property type="match status" value="1"/>
</dbReference>
<feature type="domain" description="DH" evidence="5">
    <location>
        <begin position="578"/>
        <end position="776"/>
    </location>
</feature>
<dbReference type="VEuPathDB" id="VectorBase:AEPI005433"/>
<dbReference type="Pfam" id="PF00621">
    <property type="entry name" value="RhoGEF"/>
    <property type="match status" value="1"/>
</dbReference>
<dbReference type="Gene3D" id="2.30.30.40">
    <property type="entry name" value="SH3 Domains"/>
    <property type="match status" value="1"/>
</dbReference>
<organism evidence="6 7">
    <name type="scientific">Anopheles epiroticus</name>
    <dbReference type="NCBI Taxonomy" id="199890"/>
    <lineage>
        <taxon>Eukaryota</taxon>
        <taxon>Metazoa</taxon>
        <taxon>Ecdysozoa</taxon>
        <taxon>Arthropoda</taxon>
        <taxon>Hexapoda</taxon>
        <taxon>Insecta</taxon>
        <taxon>Pterygota</taxon>
        <taxon>Neoptera</taxon>
        <taxon>Endopterygota</taxon>
        <taxon>Diptera</taxon>
        <taxon>Nematocera</taxon>
        <taxon>Culicoidea</taxon>
        <taxon>Culicidae</taxon>
        <taxon>Anophelinae</taxon>
        <taxon>Anopheles</taxon>
    </lineage>
</organism>
<dbReference type="SUPFAM" id="SSF48065">
    <property type="entry name" value="DBL homology domain (DH-domain)"/>
    <property type="match status" value="1"/>
</dbReference>
<feature type="compositionally biased region" description="Low complexity" evidence="3">
    <location>
        <begin position="330"/>
        <end position="340"/>
    </location>
</feature>
<dbReference type="Gene3D" id="1.20.900.10">
    <property type="entry name" value="Dbl homology (DH) domain"/>
    <property type="match status" value="1"/>
</dbReference>
<dbReference type="Pfam" id="PF22697">
    <property type="entry name" value="SOS1_NGEF_PH"/>
    <property type="match status" value="1"/>
</dbReference>
<dbReference type="SUPFAM" id="SSF50044">
    <property type="entry name" value="SH3-domain"/>
    <property type="match status" value="1"/>
</dbReference>
<feature type="region of interest" description="Disordered" evidence="3">
    <location>
        <begin position="234"/>
        <end position="275"/>
    </location>
</feature>
<dbReference type="AlphaFoldDB" id="A0A182PES8"/>
<dbReference type="InterPro" id="IPR001452">
    <property type="entry name" value="SH3_domain"/>
</dbReference>
<evidence type="ECO:0000256" key="3">
    <source>
        <dbReference type="SAM" id="MobiDB-lite"/>
    </source>
</evidence>
<feature type="compositionally biased region" description="Polar residues" evidence="3">
    <location>
        <begin position="532"/>
        <end position="544"/>
    </location>
</feature>
<dbReference type="PANTHER" id="PTHR45834">
    <property type="entry name" value="RHO GUANINE NUCLEOTIDE EXCHANGE FACTOR 9-RELATED"/>
    <property type="match status" value="1"/>
</dbReference>
<feature type="compositionally biased region" description="Basic residues" evidence="3">
    <location>
        <begin position="256"/>
        <end position="267"/>
    </location>
</feature>
<sequence>MLLKNRQSYSISKLRSVGAVSPHPHQKDKLRLGYTVLRAYGSYLGYGELGSLHRKRCVQPVATLTRELYTPYPAEDEDFPMADDDSGTECHHWGYEPTPLQLRAVSSPSISEAPVEVAPTGRNAQDAQSSHLSTTGGGANALLSPTSNVHQHHPSSTSSTSSPQQTTAQTKGYGAAHHPVQVSESVLQKFRKTFSHFKTSKTTTHPVTVPITTTTTTGIATGELQNGATMSVDDKQQQQQTHHHHRFGPLIWRSSKERRKTKSHRRDKCNSGDSGIQVELDIDADQHLPQLHPLEHHPEGVPECAVRNGELPPQYTAGVPVRRANSAKVSTTSSTGSSSLLKHKLSLKGKDKENVGNVSRLSGKSLSQPSGLDCIVASGEGDCEVDGRRRRRRQHTRTSTTIPTELDLSDSESISSHPDEDEAVAVEDELLVEPVFAEVLFSFRPGGPQELGLEKGGLVEVLKREPGPWWWGRLKSDAIVGSDRKSSDCGWFPKDFVKIVPTYAKPKQIIIISNSEAGGKQQGVSEDDDGGSSASTLIEGSNCDSTRLMGGLSVTASDTTGSTLEEGPGSGVASHDLTKENIIKELLETEINYVKLLNSLCLGFIKPLREREDIFSVESVNLIFSNLEKIWRFQQTFLDALRLAVPNNRIGEVFLEYQSAFMVYSSYCNSYPRALMELENYANNKEANQILENCRMAENLPELPLSAHLLAPIQRICRYPLHLSELVKHSLTRKELLPTLNLRKCTKSELETMDCREVFEMALSAMRRVTEMVNEGKRHSEYLSRIQARFENFQGPSINVHSTRLFLQTDAIRMSPNLWNNTYTLFLFDRQLIYCKKDLLKRTNYIYKGRIFLDNCRILNLPDGKMFGVTLKNALRLYCDTRNKWFDFCFRSSSSKLRFLNTLSSERQFCGESLFVSELDGGAASCFDDDNLSDREYFPYVDDSKEQGENGGGDQNLYDMVDAGGFRPSVASSISSMSASSQCAKESLSGRAPMMMPPVAPLSGNVGGNTLPKKSRKMPKDASLQQQQQQQVLASGEYGSNSLGRRKLGNWFRKAKSTNSTPSQSPTHHPMAMSLASISNNNHSDSSSQSSLVGGLQQQRPLSTLTGSGTALSTGPGGKGKPSKADQPAAGSSVVVESSQSQPITLTGTTTTTTTKTAAASS</sequence>
<feature type="compositionally biased region" description="Low complexity" evidence="3">
    <location>
        <begin position="1101"/>
        <end position="1114"/>
    </location>
</feature>
<dbReference type="Pfam" id="PF07653">
    <property type="entry name" value="SH3_2"/>
    <property type="match status" value="1"/>
</dbReference>
<dbReference type="STRING" id="199890.A0A182PES8"/>
<proteinExistence type="predicted"/>
<dbReference type="EnsemblMetazoa" id="AEPI005433-RA">
    <property type="protein sequence ID" value="AEPI005433-PA"/>
    <property type="gene ID" value="AEPI005433"/>
</dbReference>
<evidence type="ECO:0008006" key="8">
    <source>
        <dbReference type="Google" id="ProtNLM"/>
    </source>
</evidence>
<feature type="compositionally biased region" description="Low complexity" evidence="3">
    <location>
        <begin position="1132"/>
        <end position="1162"/>
    </location>
</feature>
<dbReference type="SUPFAM" id="SSF50729">
    <property type="entry name" value="PH domain-like"/>
    <property type="match status" value="1"/>
</dbReference>
<dbReference type="PROSITE" id="PS50002">
    <property type="entry name" value="SH3"/>
    <property type="match status" value="1"/>
</dbReference>
<dbReference type="Gene3D" id="2.30.29.30">
    <property type="entry name" value="Pleckstrin-homology domain (PH domain)/Phosphotyrosine-binding domain (PTB)"/>
    <property type="match status" value="1"/>
</dbReference>
<dbReference type="PROSITE" id="PS50010">
    <property type="entry name" value="DH_2"/>
    <property type="match status" value="1"/>
</dbReference>
<name>A0A182PES8_9DIPT</name>
<feature type="compositionally biased region" description="Polar residues" evidence="3">
    <location>
        <begin position="356"/>
        <end position="370"/>
    </location>
</feature>
<feature type="region of interest" description="Disordered" evidence="3">
    <location>
        <begin position="326"/>
        <end position="422"/>
    </location>
</feature>
<reference evidence="7" key="1">
    <citation type="submission" date="2013-03" db="EMBL/GenBank/DDBJ databases">
        <title>The Genome Sequence of Anopheles epiroticus epiroticus2.</title>
        <authorList>
            <consortium name="The Broad Institute Genomics Platform"/>
            <person name="Neafsey D.E."/>
            <person name="Howell P."/>
            <person name="Walker B."/>
            <person name="Young S.K."/>
            <person name="Zeng Q."/>
            <person name="Gargeya S."/>
            <person name="Fitzgerald M."/>
            <person name="Haas B."/>
            <person name="Abouelleil A."/>
            <person name="Allen A.W."/>
            <person name="Alvarado L."/>
            <person name="Arachchi H.M."/>
            <person name="Berlin A.M."/>
            <person name="Chapman S.B."/>
            <person name="Gainer-Dewar J."/>
            <person name="Goldberg J."/>
            <person name="Griggs A."/>
            <person name="Gujja S."/>
            <person name="Hansen M."/>
            <person name="Howarth C."/>
            <person name="Imamovic A."/>
            <person name="Ireland A."/>
            <person name="Larimer J."/>
            <person name="McCowan C."/>
            <person name="Murphy C."/>
            <person name="Pearson M."/>
            <person name="Poon T.W."/>
            <person name="Priest M."/>
            <person name="Roberts A."/>
            <person name="Saif S."/>
            <person name="Shea T."/>
            <person name="Sisk P."/>
            <person name="Sykes S."/>
            <person name="Wortman J."/>
            <person name="Nusbaum C."/>
            <person name="Birren B."/>
        </authorList>
    </citation>
    <scope>NUCLEOTIDE SEQUENCE [LARGE SCALE GENOMIC DNA]</scope>
    <source>
        <strain evidence="7">Epiroticus2</strain>
    </source>
</reference>
<dbReference type="CDD" id="cd00160">
    <property type="entry name" value="RhoGEF"/>
    <property type="match status" value="1"/>
</dbReference>
<dbReference type="GO" id="GO:0005085">
    <property type="term" value="F:guanyl-nucleotide exchange factor activity"/>
    <property type="evidence" value="ECO:0007669"/>
    <property type="project" value="InterPro"/>
</dbReference>
<dbReference type="InterPro" id="IPR055251">
    <property type="entry name" value="SOS1_NGEF_PH"/>
</dbReference>
<evidence type="ECO:0000313" key="7">
    <source>
        <dbReference type="Proteomes" id="UP000075885"/>
    </source>
</evidence>
<evidence type="ECO:0000259" key="4">
    <source>
        <dbReference type="PROSITE" id="PS50002"/>
    </source>
</evidence>
<feature type="compositionally biased region" description="Low complexity" evidence="3">
    <location>
        <begin position="1077"/>
        <end position="1091"/>
    </location>
</feature>
<dbReference type="CDD" id="cd01224">
    <property type="entry name" value="PH_Collybistin_ASEF"/>
    <property type="match status" value="1"/>
</dbReference>
<dbReference type="InterPro" id="IPR035899">
    <property type="entry name" value="DBL_dom_sf"/>
</dbReference>
<dbReference type="SMART" id="SM00325">
    <property type="entry name" value="RhoGEF"/>
    <property type="match status" value="1"/>
</dbReference>
<evidence type="ECO:0000259" key="5">
    <source>
        <dbReference type="PROSITE" id="PS50010"/>
    </source>
</evidence>
<dbReference type="SMART" id="SM00233">
    <property type="entry name" value="PH"/>
    <property type="match status" value="1"/>
</dbReference>
<evidence type="ECO:0000313" key="6">
    <source>
        <dbReference type="EnsemblMetazoa" id="AEPI005433-PA"/>
    </source>
</evidence>
<reference evidence="6" key="2">
    <citation type="submission" date="2020-05" db="UniProtKB">
        <authorList>
            <consortium name="EnsemblMetazoa"/>
        </authorList>
    </citation>
    <scope>IDENTIFICATION</scope>
    <source>
        <strain evidence="6">Epiroticus2</strain>
    </source>
</reference>
<protein>
    <recommendedName>
        <fullName evidence="8">DH domain-containing protein</fullName>
    </recommendedName>
</protein>
<dbReference type="InterPro" id="IPR001849">
    <property type="entry name" value="PH_domain"/>
</dbReference>
<dbReference type="GO" id="GO:0005829">
    <property type="term" value="C:cytosol"/>
    <property type="evidence" value="ECO:0007669"/>
    <property type="project" value="TreeGrafter"/>
</dbReference>
<feature type="region of interest" description="Disordered" evidence="3">
    <location>
        <begin position="1077"/>
        <end position="1162"/>
    </location>
</feature>
<feature type="compositionally biased region" description="Low complexity" evidence="3">
    <location>
        <begin position="154"/>
        <end position="167"/>
    </location>
</feature>
<keyword evidence="7" id="KW-1185">Reference proteome</keyword>
<dbReference type="InterPro" id="IPR036028">
    <property type="entry name" value="SH3-like_dom_sf"/>
</dbReference>
<evidence type="ECO:0000256" key="2">
    <source>
        <dbReference type="PROSITE-ProRule" id="PRU00192"/>
    </source>
</evidence>
<feature type="region of interest" description="Disordered" evidence="3">
    <location>
        <begin position="106"/>
        <end position="177"/>
    </location>
</feature>